<keyword evidence="6 8" id="KW-0472">Membrane</keyword>
<gene>
    <name evidence="10" type="ORF">PF001_g17994</name>
</gene>
<accession>A0A6A4CP95</accession>
<evidence type="ECO:0000256" key="4">
    <source>
        <dbReference type="ARBA" id="ARBA00022692"/>
    </source>
</evidence>
<proteinExistence type="inferred from homology"/>
<dbReference type="GO" id="GO:0005794">
    <property type="term" value="C:Golgi apparatus"/>
    <property type="evidence" value="ECO:0007669"/>
    <property type="project" value="TreeGrafter"/>
</dbReference>
<evidence type="ECO:0000256" key="6">
    <source>
        <dbReference type="ARBA" id="ARBA00023136"/>
    </source>
</evidence>
<feature type="transmembrane region" description="Helical" evidence="8">
    <location>
        <begin position="165"/>
        <end position="181"/>
    </location>
</feature>
<evidence type="ECO:0000256" key="2">
    <source>
        <dbReference type="ARBA" id="ARBA00004173"/>
    </source>
</evidence>
<dbReference type="Pfam" id="PF03381">
    <property type="entry name" value="CDC50"/>
    <property type="match status" value="1"/>
</dbReference>
<feature type="region of interest" description="Disordered" evidence="7">
    <location>
        <begin position="236"/>
        <end position="284"/>
    </location>
</feature>
<feature type="compositionally biased region" description="Basic residues" evidence="7">
    <location>
        <begin position="242"/>
        <end position="255"/>
    </location>
</feature>
<feature type="transmembrane region" description="Helical" evidence="8">
    <location>
        <begin position="294"/>
        <end position="320"/>
    </location>
</feature>
<dbReference type="GO" id="GO:0005739">
    <property type="term" value="C:mitochondrion"/>
    <property type="evidence" value="ECO:0007669"/>
    <property type="project" value="UniProtKB-SubCell"/>
</dbReference>
<comment type="caution">
    <text evidence="10">The sequence shown here is derived from an EMBL/GenBank/DDBJ whole genome shotgun (WGS) entry which is preliminary data.</text>
</comment>
<dbReference type="Proteomes" id="UP000437068">
    <property type="component" value="Unassembled WGS sequence"/>
</dbReference>
<dbReference type="InterPro" id="IPR007667">
    <property type="entry name" value="Hypoxia_induced_domain"/>
</dbReference>
<name>A0A6A4CP95_9STRA</name>
<evidence type="ECO:0000313" key="11">
    <source>
        <dbReference type="Proteomes" id="UP000437068"/>
    </source>
</evidence>
<evidence type="ECO:0000256" key="5">
    <source>
        <dbReference type="ARBA" id="ARBA00022989"/>
    </source>
</evidence>
<evidence type="ECO:0000256" key="1">
    <source>
        <dbReference type="ARBA" id="ARBA00004141"/>
    </source>
</evidence>
<feature type="transmembrane region" description="Helical" evidence="8">
    <location>
        <begin position="628"/>
        <end position="648"/>
    </location>
</feature>
<keyword evidence="4 8" id="KW-0812">Transmembrane</keyword>
<organism evidence="10 11">
    <name type="scientific">Phytophthora fragariae</name>
    <dbReference type="NCBI Taxonomy" id="53985"/>
    <lineage>
        <taxon>Eukaryota</taxon>
        <taxon>Sar</taxon>
        <taxon>Stramenopiles</taxon>
        <taxon>Oomycota</taxon>
        <taxon>Peronosporomycetes</taxon>
        <taxon>Peronosporales</taxon>
        <taxon>Peronosporaceae</taxon>
        <taxon>Phytophthora</taxon>
    </lineage>
</organism>
<evidence type="ECO:0000256" key="3">
    <source>
        <dbReference type="ARBA" id="ARBA00009457"/>
    </source>
</evidence>
<comment type="subcellular location">
    <subcellularLocation>
        <location evidence="1">Membrane</location>
        <topology evidence="1">Multi-pass membrane protein</topology>
    </subcellularLocation>
    <subcellularLocation>
        <location evidence="2">Mitochondrion</location>
    </subcellularLocation>
</comment>
<sequence length="672" mass="74409">MSAIDANPEHSSWKTENPNKARDAISWHAYTSGMKAGSVALAIAGAAVYTANARWPAFRNRLNTSAKTALVISPFLGAFTLEAEMRLMHGARNPERYLASMDGTYVEPQQEASRIKFWQKSANFLYDHPYRALISVGAPLVGGIYAYQHLNKGISASQQIMHTRIYGQASVVVLLLSSMAFHDYMAKRGKFTAEDNEHWKNAVHSTVRSFKMTAKPLVRPSDVDVQSLVMPLPQGVEMPRAASHRTSSKSGRRRSSSGSKKNSSSKPAHNSNANTNRPDGSRMTQQQLHVWEPVLTLGWSIGICFTIATMCIALGVVIAYTSSTLTTLRVVYDGNPGTESANAVQTDGNVTQLSNCRLDSVDDANSFHTDHTCFVNLKLPQEVKSPVRVFYELDGYYQNHRRFVSSIIRTQFTDEFRPDDGTSMLECYPMKSAVSELCTIGACESTSAAKQRELFPCGIVANTLFNDIFWLHEGFLPSGEKLSRTDMTSKGIARTYAAHNNKNPTWDVSLNTYLPVWHNPNMSRIIPPPNGPTAPYITADYTNNTAWVHDALDKDYGVGTGVESEFWRVWVEGAAMHPFRKPYGRIERDLPANTTLTFAVQSNFFVRSFSGTKALVLEEVGWFGSANYLLGGFFLGVGGIFFVAVVFFTGRKLHNPRALGDAAALAWKKKTQ</sequence>
<comment type="similarity">
    <text evidence="3">Belongs to the CDC50/LEM3 family.</text>
</comment>
<dbReference type="PANTHER" id="PTHR10926:SF0">
    <property type="entry name" value="CDC50, ISOFORM A"/>
    <property type="match status" value="1"/>
</dbReference>
<dbReference type="Pfam" id="PF04588">
    <property type="entry name" value="HIG_1_N"/>
    <property type="match status" value="1"/>
</dbReference>
<feature type="compositionally biased region" description="Polar residues" evidence="7">
    <location>
        <begin position="267"/>
        <end position="284"/>
    </location>
</feature>
<feature type="domain" description="HIG1" evidence="9">
    <location>
        <begin position="102"/>
        <end position="193"/>
    </location>
</feature>
<dbReference type="PROSITE" id="PS51503">
    <property type="entry name" value="HIG1"/>
    <property type="match status" value="1"/>
</dbReference>
<feature type="compositionally biased region" description="Low complexity" evidence="7">
    <location>
        <begin position="256"/>
        <end position="266"/>
    </location>
</feature>
<evidence type="ECO:0000256" key="7">
    <source>
        <dbReference type="SAM" id="MobiDB-lite"/>
    </source>
</evidence>
<evidence type="ECO:0000256" key="8">
    <source>
        <dbReference type="SAM" id="Phobius"/>
    </source>
</evidence>
<protein>
    <recommendedName>
        <fullName evidence="9">HIG1 domain-containing protein</fullName>
    </recommendedName>
</protein>
<dbReference type="GO" id="GO:0005783">
    <property type="term" value="C:endoplasmic reticulum"/>
    <property type="evidence" value="ECO:0007669"/>
    <property type="project" value="TreeGrafter"/>
</dbReference>
<dbReference type="EMBL" id="QXGE01001341">
    <property type="protein sequence ID" value="KAE9293996.1"/>
    <property type="molecule type" value="Genomic_DNA"/>
</dbReference>
<dbReference type="AlphaFoldDB" id="A0A6A4CP95"/>
<dbReference type="PANTHER" id="PTHR10926">
    <property type="entry name" value="CELL CYCLE CONTROL PROTEIN 50"/>
    <property type="match status" value="1"/>
</dbReference>
<evidence type="ECO:0000313" key="10">
    <source>
        <dbReference type="EMBL" id="KAE9293996.1"/>
    </source>
</evidence>
<dbReference type="GO" id="GO:0005886">
    <property type="term" value="C:plasma membrane"/>
    <property type="evidence" value="ECO:0007669"/>
    <property type="project" value="TreeGrafter"/>
</dbReference>
<reference evidence="10 11" key="1">
    <citation type="submission" date="2018-08" db="EMBL/GenBank/DDBJ databases">
        <title>Genomic investigation of the strawberry pathogen Phytophthora fragariae indicates pathogenicity is determined by transcriptional variation in three key races.</title>
        <authorList>
            <person name="Adams T.M."/>
            <person name="Armitage A.D."/>
            <person name="Sobczyk M.K."/>
            <person name="Bates H.J."/>
            <person name="Dunwell J.M."/>
            <person name="Nellist C.F."/>
            <person name="Harrison R.J."/>
        </authorList>
    </citation>
    <scope>NUCLEOTIDE SEQUENCE [LARGE SCALE GENOMIC DNA]</scope>
    <source>
        <strain evidence="10 11">A4</strain>
    </source>
</reference>
<evidence type="ECO:0000259" key="9">
    <source>
        <dbReference type="PROSITE" id="PS51503"/>
    </source>
</evidence>
<dbReference type="InterPro" id="IPR005045">
    <property type="entry name" value="CDC50/LEM3_fam"/>
</dbReference>
<keyword evidence="5 8" id="KW-1133">Transmembrane helix</keyword>